<dbReference type="NCBIfam" id="TIGR00726">
    <property type="entry name" value="peptidoglycan editing factor PgeF"/>
    <property type="match status" value="1"/>
</dbReference>
<dbReference type="Gene3D" id="3.60.140.10">
    <property type="entry name" value="CNF1/YfiH-like putative cysteine hydrolases"/>
    <property type="match status" value="1"/>
</dbReference>
<evidence type="ECO:0000256" key="2">
    <source>
        <dbReference type="ARBA" id="ARBA00003215"/>
    </source>
</evidence>
<dbReference type="GO" id="GO:0017061">
    <property type="term" value="F:S-methyl-5-thioadenosine phosphorylase activity"/>
    <property type="evidence" value="ECO:0007669"/>
    <property type="project" value="UniProtKB-EC"/>
</dbReference>
<organism evidence="12 13">
    <name type="scientific">Hyella patelloides LEGE 07179</name>
    <dbReference type="NCBI Taxonomy" id="945734"/>
    <lineage>
        <taxon>Bacteria</taxon>
        <taxon>Bacillati</taxon>
        <taxon>Cyanobacteriota</taxon>
        <taxon>Cyanophyceae</taxon>
        <taxon>Pleurocapsales</taxon>
        <taxon>Hyellaceae</taxon>
        <taxon>Hyella</taxon>
    </lineage>
</organism>
<comment type="catalytic activity">
    <reaction evidence="9">
        <text>adenosine + phosphate = alpha-D-ribose 1-phosphate + adenine</text>
        <dbReference type="Rhea" id="RHEA:27642"/>
        <dbReference type="ChEBI" id="CHEBI:16335"/>
        <dbReference type="ChEBI" id="CHEBI:16708"/>
        <dbReference type="ChEBI" id="CHEBI:43474"/>
        <dbReference type="ChEBI" id="CHEBI:57720"/>
        <dbReference type="EC" id="2.4.2.1"/>
    </reaction>
    <physiologicalReaction direction="left-to-right" evidence="9">
        <dbReference type="Rhea" id="RHEA:27643"/>
    </physiologicalReaction>
</comment>
<evidence type="ECO:0000313" key="13">
    <source>
        <dbReference type="Proteomes" id="UP000320055"/>
    </source>
</evidence>
<comment type="similarity">
    <text evidence="3 11">Belongs to the purine nucleoside phosphorylase YfiH/LACC1 family.</text>
</comment>
<evidence type="ECO:0000313" key="12">
    <source>
        <dbReference type="EMBL" id="VEP11733.1"/>
    </source>
</evidence>
<protein>
    <recommendedName>
        <fullName evidence="11">Purine nucleoside phosphorylase</fullName>
    </recommendedName>
</protein>
<name>A0A563VK63_9CYAN</name>
<evidence type="ECO:0000256" key="7">
    <source>
        <dbReference type="ARBA" id="ARBA00022833"/>
    </source>
</evidence>
<accession>A0A563VK63</accession>
<evidence type="ECO:0000256" key="8">
    <source>
        <dbReference type="ARBA" id="ARBA00047989"/>
    </source>
</evidence>
<dbReference type="Proteomes" id="UP000320055">
    <property type="component" value="Unassembled WGS sequence"/>
</dbReference>
<keyword evidence="5" id="KW-0479">Metal-binding</keyword>
<dbReference type="OrthoDB" id="4279at2"/>
<dbReference type="AlphaFoldDB" id="A0A563VK63"/>
<sequence>MSSNNPSATINSSVWQWREWSGLPYLTCELLVDWQHGFFTQQCYPCTPEKLIKALDYQATTYRVKQVHGNTILTPQKIATTPKDENATFPDADGVITDGLNQGVWVASADCNPVLIGDLHTGRVAAVHAGWRGTAQRIVQKAIALFQEDGSNLADLRIAIGPAISGEVYQVSETVAAEVGKSILVAEIKKIVGDIPTQLLYEENHKSTELLHSAKKDILKALFEIENSPLLEDEQPGRVRLDIRRVNEIQLQQLGISDQQIAVSNHCTYQQPDYFFSYRRSKQKKVQWSGIVSKR</sequence>
<dbReference type="SUPFAM" id="SSF64438">
    <property type="entry name" value="CNF1/YfiH-like putative cysteine hydrolases"/>
    <property type="match status" value="1"/>
</dbReference>
<proteinExistence type="inferred from homology"/>
<keyword evidence="7" id="KW-0862">Zinc</keyword>
<comment type="catalytic activity">
    <reaction evidence="10">
        <text>S-methyl-5'-thioadenosine + phosphate = 5-(methylsulfanyl)-alpha-D-ribose 1-phosphate + adenine</text>
        <dbReference type="Rhea" id="RHEA:11852"/>
        <dbReference type="ChEBI" id="CHEBI:16708"/>
        <dbReference type="ChEBI" id="CHEBI:17509"/>
        <dbReference type="ChEBI" id="CHEBI:43474"/>
        <dbReference type="ChEBI" id="CHEBI:58533"/>
        <dbReference type="EC" id="2.4.2.28"/>
    </reaction>
    <physiologicalReaction direction="left-to-right" evidence="10">
        <dbReference type="Rhea" id="RHEA:11853"/>
    </physiologicalReaction>
</comment>
<dbReference type="CDD" id="cd16833">
    <property type="entry name" value="YfiH"/>
    <property type="match status" value="1"/>
</dbReference>
<evidence type="ECO:0000256" key="9">
    <source>
        <dbReference type="ARBA" id="ARBA00048968"/>
    </source>
</evidence>
<dbReference type="PANTHER" id="PTHR30616">
    <property type="entry name" value="UNCHARACTERIZED PROTEIN YFIH"/>
    <property type="match status" value="1"/>
</dbReference>
<comment type="catalytic activity">
    <reaction evidence="8">
        <text>adenosine + H2O + H(+) = inosine + NH4(+)</text>
        <dbReference type="Rhea" id="RHEA:24408"/>
        <dbReference type="ChEBI" id="CHEBI:15377"/>
        <dbReference type="ChEBI" id="CHEBI:15378"/>
        <dbReference type="ChEBI" id="CHEBI:16335"/>
        <dbReference type="ChEBI" id="CHEBI:17596"/>
        <dbReference type="ChEBI" id="CHEBI:28938"/>
        <dbReference type="EC" id="3.5.4.4"/>
    </reaction>
    <physiologicalReaction direction="left-to-right" evidence="8">
        <dbReference type="Rhea" id="RHEA:24409"/>
    </physiologicalReaction>
</comment>
<keyword evidence="6" id="KW-0378">Hydrolase</keyword>
<evidence type="ECO:0000256" key="1">
    <source>
        <dbReference type="ARBA" id="ARBA00000553"/>
    </source>
</evidence>
<dbReference type="RefSeq" id="WP_144869436.1">
    <property type="nucleotide sequence ID" value="NZ_LR213870.1"/>
</dbReference>
<evidence type="ECO:0000256" key="11">
    <source>
        <dbReference type="RuleBase" id="RU361274"/>
    </source>
</evidence>
<dbReference type="InterPro" id="IPR003730">
    <property type="entry name" value="Cu_polyphenol_OxRdtase"/>
</dbReference>
<dbReference type="Pfam" id="PF02578">
    <property type="entry name" value="Cu-oxidase_4"/>
    <property type="match status" value="1"/>
</dbReference>
<dbReference type="GO" id="GO:0005507">
    <property type="term" value="F:copper ion binding"/>
    <property type="evidence" value="ECO:0007669"/>
    <property type="project" value="TreeGrafter"/>
</dbReference>
<dbReference type="EMBL" id="CAACVJ010000020">
    <property type="protein sequence ID" value="VEP11733.1"/>
    <property type="molecule type" value="Genomic_DNA"/>
</dbReference>
<keyword evidence="4" id="KW-0808">Transferase</keyword>
<comment type="function">
    <text evidence="2">Purine nucleoside enzyme that catalyzes the phosphorolysis of adenosine and inosine nucleosides, yielding D-ribose 1-phosphate and the respective free bases, adenine and hypoxanthine. Also catalyzes the phosphorolysis of S-methyl-5'-thioadenosine into adenine and S-methyl-5-thio-alpha-D-ribose 1-phosphate. Also has adenosine deaminase activity.</text>
</comment>
<dbReference type="PANTHER" id="PTHR30616:SF2">
    <property type="entry name" value="PURINE NUCLEOSIDE PHOSPHORYLASE LACC1"/>
    <property type="match status" value="1"/>
</dbReference>
<evidence type="ECO:0000256" key="6">
    <source>
        <dbReference type="ARBA" id="ARBA00022801"/>
    </source>
</evidence>
<reference evidence="12 13" key="1">
    <citation type="submission" date="2019-01" db="EMBL/GenBank/DDBJ databases">
        <authorList>
            <person name="Brito A."/>
        </authorList>
    </citation>
    <scope>NUCLEOTIDE SEQUENCE [LARGE SCALE GENOMIC DNA]</scope>
    <source>
        <strain evidence="12">1</strain>
    </source>
</reference>
<evidence type="ECO:0000256" key="4">
    <source>
        <dbReference type="ARBA" id="ARBA00022679"/>
    </source>
</evidence>
<dbReference type="InterPro" id="IPR038371">
    <property type="entry name" value="Cu_polyphenol_OxRdtase_sf"/>
</dbReference>
<comment type="catalytic activity">
    <reaction evidence="1">
        <text>inosine + phosphate = alpha-D-ribose 1-phosphate + hypoxanthine</text>
        <dbReference type="Rhea" id="RHEA:27646"/>
        <dbReference type="ChEBI" id="CHEBI:17368"/>
        <dbReference type="ChEBI" id="CHEBI:17596"/>
        <dbReference type="ChEBI" id="CHEBI:43474"/>
        <dbReference type="ChEBI" id="CHEBI:57720"/>
        <dbReference type="EC" id="2.4.2.1"/>
    </reaction>
    <physiologicalReaction direction="left-to-right" evidence="1">
        <dbReference type="Rhea" id="RHEA:27647"/>
    </physiologicalReaction>
</comment>
<keyword evidence="13" id="KW-1185">Reference proteome</keyword>
<dbReference type="GO" id="GO:0004000">
    <property type="term" value="F:adenosine deaminase activity"/>
    <property type="evidence" value="ECO:0007669"/>
    <property type="project" value="RHEA"/>
</dbReference>
<keyword evidence="12" id="KW-0560">Oxidoreductase</keyword>
<evidence type="ECO:0000256" key="5">
    <source>
        <dbReference type="ARBA" id="ARBA00022723"/>
    </source>
</evidence>
<dbReference type="GO" id="GO:0016491">
    <property type="term" value="F:oxidoreductase activity"/>
    <property type="evidence" value="ECO:0007669"/>
    <property type="project" value="UniProtKB-KW"/>
</dbReference>
<evidence type="ECO:0000256" key="10">
    <source>
        <dbReference type="ARBA" id="ARBA00049893"/>
    </source>
</evidence>
<dbReference type="InterPro" id="IPR011324">
    <property type="entry name" value="Cytotoxic_necrot_fac-like_cat"/>
</dbReference>
<gene>
    <name evidence="12" type="ORF">H1P_1160014</name>
</gene>
<evidence type="ECO:0000256" key="3">
    <source>
        <dbReference type="ARBA" id="ARBA00007353"/>
    </source>
</evidence>